<dbReference type="Proteomes" id="UP000223025">
    <property type="component" value="Segment"/>
</dbReference>
<reference evidence="1 2" key="1">
    <citation type="submission" date="2017-06" db="EMBL/GenBank/DDBJ databases">
        <authorList>
            <person name="Kim H.J."/>
            <person name="Triplett B.A."/>
        </authorList>
    </citation>
    <scope>NUCLEOTIDE SEQUENCE [LARGE SCALE GENOMIC DNA]</scope>
</reference>
<organism evidence="1 2">
    <name type="scientific">Agrobacterium phage Atu_ph07</name>
    <dbReference type="NCBI Taxonomy" id="2024264"/>
    <lineage>
        <taxon>Viruses</taxon>
        <taxon>Duplodnaviria</taxon>
        <taxon>Heunggongvirae</taxon>
        <taxon>Uroviricota</taxon>
        <taxon>Caudoviricetes</taxon>
        <taxon>Polybotosvirus</taxon>
        <taxon>Polybotosvirus Atuph07</taxon>
    </lineage>
</organism>
<proteinExistence type="predicted"/>
<evidence type="ECO:0000313" key="1">
    <source>
        <dbReference type="EMBL" id="AUZ95098.1"/>
    </source>
</evidence>
<accession>A0A2L0UZY7</accession>
<dbReference type="GeneID" id="40088342"/>
<keyword evidence="2" id="KW-1185">Reference proteome</keyword>
<dbReference type="EMBL" id="MF403008">
    <property type="protein sequence ID" value="AUZ95098.1"/>
    <property type="molecule type" value="Genomic_DNA"/>
</dbReference>
<sequence length="79" mass="9586">MMSGDSKVFLQDGNDRKYGYLSDFFPVNNLYFGKHIWYIDFDKNHLGQFFIRTRYMEASWKELSPLDTRSWFSMELTHD</sequence>
<dbReference type="KEGG" id="vg:40088342"/>
<name>A0A2L0UZY7_9CAUD</name>
<dbReference type="RefSeq" id="YP_009612004.1">
    <property type="nucleotide sequence ID" value="NC_042013.1"/>
</dbReference>
<protein>
    <submittedName>
        <fullName evidence="1">Uncharacterized protein</fullName>
    </submittedName>
</protein>
<evidence type="ECO:0000313" key="2">
    <source>
        <dbReference type="Proteomes" id="UP000223025"/>
    </source>
</evidence>